<gene>
    <name evidence="1" type="ORF">F1189_13290</name>
</gene>
<reference evidence="1 2" key="1">
    <citation type="submission" date="2019-09" db="EMBL/GenBank/DDBJ databases">
        <title>Genome sequence of Rhodovastum atsumiense, a diverse member of the Acetobacteraceae family of non-sulfur purple photosynthetic bacteria.</title>
        <authorList>
            <person name="Meyer T."/>
            <person name="Kyndt J."/>
        </authorList>
    </citation>
    <scope>NUCLEOTIDE SEQUENCE [LARGE SCALE GENOMIC DNA]</scope>
    <source>
        <strain evidence="1 2">DSM 21279</strain>
    </source>
</reference>
<comment type="caution">
    <text evidence="1">The sequence shown here is derived from an EMBL/GenBank/DDBJ whole genome shotgun (WGS) entry which is preliminary data.</text>
</comment>
<name>A0A5M6IU21_9PROT</name>
<dbReference type="PANTHER" id="PTHR30348">
    <property type="entry name" value="UNCHARACTERIZED PROTEIN YECE"/>
    <property type="match status" value="1"/>
</dbReference>
<dbReference type="RefSeq" id="WP_150041303.1">
    <property type="nucleotide sequence ID" value="NZ_OW485601.1"/>
</dbReference>
<evidence type="ECO:0000313" key="2">
    <source>
        <dbReference type="Proteomes" id="UP000325255"/>
    </source>
</evidence>
<dbReference type="InterPro" id="IPR002763">
    <property type="entry name" value="DUF72"/>
</dbReference>
<dbReference type="InterPro" id="IPR036520">
    <property type="entry name" value="UPF0759_sf"/>
</dbReference>
<proteinExistence type="predicted"/>
<sequence>MPVHIGIAGWSIPPQYAAAFPAGETHLARYARRFGAVEINSSFYRPHRLATYERWARSVPEAFRFAVKLPKEITHVRGLEDSTGPLLRFLAAVSGLGDRLGPLLVQLPPALRFAAASVEPFLDGLRQHCAGEVVCEPRHASWFTDPAEAMLRRFAVARVAADPAIVAAAAGPGGDDQLVYHRLHGSPQMYYSAYPTDVIEDLATRILRQATSARVVWCIFDNTARGEATNDALRLCRCLADRCRRPMEGAHRVGRCDGG</sequence>
<dbReference type="AlphaFoldDB" id="A0A5M6IU21"/>
<dbReference type="EMBL" id="VWPK01000018">
    <property type="protein sequence ID" value="KAA5611762.1"/>
    <property type="molecule type" value="Genomic_DNA"/>
</dbReference>
<organism evidence="1 2">
    <name type="scientific">Rhodovastum atsumiense</name>
    <dbReference type="NCBI Taxonomy" id="504468"/>
    <lineage>
        <taxon>Bacteria</taxon>
        <taxon>Pseudomonadati</taxon>
        <taxon>Pseudomonadota</taxon>
        <taxon>Alphaproteobacteria</taxon>
        <taxon>Acetobacterales</taxon>
        <taxon>Acetobacteraceae</taxon>
        <taxon>Rhodovastum</taxon>
    </lineage>
</organism>
<protein>
    <submittedName>
        <fullName evidence="1">DUF72 domain-containing protein</fullName>
    </submittedName>
</protein>
<dbReference type="OrthoDB" id="9780310at2"/>
<dbReference type="Pfam" id="PF01904">
    <property type="entry name" value="DUF72"/>
    <property type="match status" value="1"/>
</dbReference>
<keyword evidence="2" id="KW-1185">Reference proteome</keyword>
<dbReference type="PANTHER" id="PTHR30348:SF14">
    <property type="entry name" value="BLR8050 PROTEIN"/>
    <property type="match status" value="1"/>
</dbReference>
<dbReference type="Proteomes" id="UP000325255">
    <property type="component" value="Unassembled WGS sequence"/>
</dbReference>
<evidence type="ECO:0000313" key="1">
    <source>
        <dbReference type="EMBL" id="KAA5611762.1"/>
    </source>
</evidence>
<dbReference type="Gene3D" id="3.20.20.410">
    <property type="entry name" value="Protein of unknown function UPF0759"/>
    <property type="match status" value="1"/>
</dbReference>
<accession>A0A5M6IU21</accession>
<dbReference type="SUPFAM" id="SSF117396">
    <property type="entry name" value="TM1631-like"/>
    <property type="match status" value="1"/>
</dbReference>